<comment type="caution">
    <text evidence="2">The sequence shown here is derived from an EMBL/GenBank/DDBJ whole genome shotgun (WGS) entry which is preliminary data.</text>
</comment>
<protein>
    <submittedName>
        <fullName evidence="2">Uncharacterized protein</fullName>
    </submittedName>
</protein>
<evidence type="ECO:0000313" key="2">
    <source>
        <dbReference type="EMBL" id="MCD7468149.1"/>
    </source>
</evidence>
<sequence length="136" mass="15090">MPYVVLISQLCLHVQVPLFLDETPSPALGVVTIDRKRDVDTPKVKRKRMHAFDCPKGSFSPSFVQSPRAPDLNIPHPEASGQTSSDIPLREASPPPTYSKPSGLHKLVEMNNSHKSQLQKLETSRERSLLQTPDGI</sequence>
<dbReference type="Proteomes" id="UP000823775">
    <property type="component" value="Unassembled WGS sequence"/>
</dbReference>
<reference evidence="2 3" key="1">
    <citation type="journal article" date="2021" name="BMC Genomics">
        <title>Datura genome reveals duplications of psychoactive alkaloid biosynthetic genes and high mutation rate following tissue culture.</title>
        <authorList>
            <person name="Rajewski A."/>
            <person name="Carter-House D."/>
            <person name="Stajich J."/>
            <person name="Litt A."/>
        </authorList>
    </citation>
    <scope>NUCLEOTIDE SEQUENCE [LARGE SCALE GENOMIC DNA]</scope>
    <source>
        <strain evidence="2">AR-01</strain>
    </source>
</reference>
<feature type="region of interest" description="Disordered" evidence="1">
    <location>
        <begin position="56"/>
        <end position="136"/>
    </location>
</feature>
<keyword evidence="3" id="KW-1185">Reference proteome</keyword>
<evidence type="ECO:0000313" key="3">
    <source>
        <dbReference type="Proteomes" id="UP000823775"/>
    </source>
</evidence>
<name>A0ABS8T9Q4_DATST</name>
<accession>A0ABS8T9Q4</accession>
<dbReference type="EMBL" id="JACEIK010001302">
    <property type="protein sequence ID" value="MCD7468149.1"/>
    <property type="molecule type" value="Genomic_DNA"/>
</dbReference>
<feature type="compositionally biased region" description="Polar residues" evidence="1">
    <location>
        <begin position="110"/>
        <end position="121"/>
    </location>
</feature>
<gene>
    <name evidence="2" type="ORF">HAX54_006092</name>
</gene>
<organism evidence="2 3">
    <name type="scientific">Datura stramonium</name>
    <name type="common">Jimsonweed</name>
    <name type="synonym">Common thornapple</name>
    <dbReference type="NCBI Taxonomy" id="4076"/>
    <lineage>
        <taxon>Eukaryota</taxon>
        <taxon>Viridiplantae</taxon>
        <taxon>Streptophyta</taxon>
        <taxon>Embryophyta</taxon>
        <taxon>Tracheophyta</taxon>
        <taxon>Spermatophyta</taxon>
        <taxon>Magnoliopsida</taxon>
        <taxon>eudicotyledons</taxon>
        <taxon>Gunneridae</taxon>
        <taxon>Pentapetalae</taxon>
        <taxon>asterids</taxon>
        <taxon>lamiids</taxon>
        <taxon>Solanales</taxon>
        <taxon>Solanaceae</taxon>
        <taxon>Solanoideae</taxon>
        <taxon>Datureae</taxon>
        <taxon>Datura</taxon>
    </lineage>
</organism>
<evidence type="ECO:0000256" key="1">
    <source>
        <dbReference type="SAM" id="MobiDB-lite"/>
    </source>
</evidence>
<proteinExistence type="predicted"/>